<dbReference type="InterPro" id="IPR006108">
    <property type="entry name" value="3HC_DH_C"/>
</dbReference>
<dbReference type="Proteomes" id="UP000602442">
    <property type="component" value="Unassembled WGS sequence"/>
</dbReference>
<dbReference type="InterPro" id="IPR006176">
    <property type="entry name" value="3-OHacyl-CoA_DH_NAD-bd"/>
</dbReference>
<keyword evidence="5" id="KW-1185">Reference proteome</keyword>
<evidence type="ECO:0000259" key="2">
    <source>
        <dbReference type="Pfam" id="PF00725"/>
    </source>
</evidence>
<feature type="domain" description="3-hydroxyacyl-CoA dehydrogenase NAD binding" evidence="3">
    <location>
        <begin position="12"/>
        <end position="189"/>
    </location>
</feature>
<dbReference type="SUPFAM" id="SSF48179">
    <property type="entry name" value="6-phosphogluconate dehydrogenase C-terminal domain-like"/>
    <property type="match status" value="2"/>
</dbReference>
<dbReference type="Gene3D" id="3.40.50.720">
    <property type="entry name" value="NAD(P)-binding Rossmann-like Domain"/>
    <property type="match status" value="1"/>
</dbReference>
<evidence type="ECO:0000259" key="3">
    <source>
        <dbReference type="Pfam" id="PF02737"/>
    </source>
</evidence>
<feature type="domain" description="3-hydroxyacyl-CoA dehydrogenase C-terminal" evidence="2">
    <location>
        <begin position="411"/>
        <end position="487"/>
    </location>
</feature>
<comment type="caution">
    <text evidence="4">The sequence shown here is derived from an EMBL/GenBank/DDBJ whole genome shotgun (WGS) entry which is preliminary data.</text>
</comment>
<reference evidence="4 5" key="1">
    <citation type="submission" date="2020-11" db="EMBL/GenBank/DDBJ databases">
        <title>Erythrobacter sediminis sp. nov., a marine bacterium from a tidal flat of Garorim Bay.</title>
        <authorList>
            <person name="Kim D."/>
            <person name="Yoo Y."/>
            <person name="Kim J.-J."/>
        </authorList>
    </citation>
    <scope>NUCLEOTIDE SEQUENCE [LARGE SCALE GENOMIC DNA]</scope>
    <source>
        <strain evidence="4 5">JGD-13</strain>
    </source>
</reference>
<accession>A0ABS0N6R3</accession>
<dbReference type="InterPro" id="IPR008927">
    <property type="entry name" value="6-PGluconate_DH-like_C_sf"/>
</dbReference>
<dbReference type="InterPro" id="IPR036291">
    <property type="entry name" value="NAD(P)-bd_dom_sf"/>
</dbReference>
<dbReference type="Gene3D" id="1.10.1040.10">
    <property type="entry name" value="N-(1-d-carboxylethyl)-l-norvaline Dehydrogenase, domain 2"/>
    <property type="match status" value="2"/>
</dbReference>
<sequence length="491" mass="53235">MTRAQISTFDPVAVFGAGAMGSGIAQVAAQAGHRVMVFDTSEETLVRSRDHLGSTFDKLVSRGKRTRADAQSVLARITWSTDLQQAAEARLVIEAIVENAEAKRGLFARLSEIVASDAILASNTSSLSIDDLSPGVSEATRFLGLHFFNPVPLMKLVEVVPGSHTAPQVVDSCCELMKQWGKVAAVVRDVPGFIVNRVARPYYAEAFRAWDEGITPHKIDSLLESAGNFRMGPLTLADFIGQDINFNAARNVADAGADKKRFRLQVKQEELVLGGNLGRKTGQGVFTYPAERPEPDFAEAANEISTPIQVAKRLRILEPLRKALERAEISLVATDDLADDSIRVNGFVVAASDGRKLASRDGVDAIFDHTRDWDAARLIGVTARNPEVAGVLAALLAPLEKRVIMLPDRPGQVVLRTLAQLANSAADAVEDDVASAADIDKAMRYGANHPEGPLEWAERVGREWLRDVLQNITSAEADALYTPSPRWSRAN</sequence>
<dbReference type="Pfam" id="PF02737">
    <property type="entry name" value="3HCDH_N"/>
    <property type="match status" value="1"/>
</dbReference>
<dbReference type="SUPFAM" id="SSF51735">
    <property type="entry name" value="NAD(P)-binding Rossmann-fold domains"/>
    <property type="match status" value="1"/>
</dbReference>
<proteinExistence type="predicted"/>
<evidence type="ECO:0000313" key="5">
    <source>
        <dbReference type="Proteomes" id="UP000602442"/>
    </source>
</evidence>
<dbReference type="EMBL" id="JAEANY010000004">
    <property type="protein sequence ID" value="MBH5323442.1"/>
    <property type="molecule type" value="Genomic_DNA"/>
</dbReference>
<protein>
    <submittedName>
        <fullName evidence="4">3-hydroxyacyl-CoA dehydrogenase</fullName>
    </submittedName>
</protein>
<dbReference type="PANTHER" id="PTHR48075:SF5">
    <property type="entry name" value="3-HYDROXYBUTYRYL-COA DEHYDROGENASE"/>
    <property type="match status" value="1"/>
</dbReference>
<dbReference type="Pfam" id="PF00725">
    <property type="entry name" value="3HCDH"/>
    <property type="match status" value="2"/>
</dbReference>
<gene>
    <name evidence="4" type="ORF">I5L03_12705</name>
</gene>
<evidence type="ECO:0000313" key="4">
    <source>
        <dbReference type="EMBL" id="MBH5323442.1"/>
    </source>
</evidence>
<feature type="domain" description="3-hydroxyacyl-CoA dehydrogenase C-terminal" evidence="2">
    <location>
        <begin position="192"/>
        <end position="288"/>
    </location>
</feature>
<evidence type="ECO:0000256" key="1">
    <source>
        <dbReference type="ARBA" id="ARBA00023002"/>
    </source>
</evidence>
<dbReference type="InterPro" id="IPR013328">
    <property type="entry name" value="6PGD_dom2"/>
</dbReference>
<dbReference type="PANTHER" id="PTHR48075">
    <property type="entry name" value="3-HYDROXYACYL-COA DEHYDROGENASE FAMILY PROTEIN"/>
    <property type="match status" value="1"/>
</dbReference>
<organism evidence="4 5">
    <name type="scientific">Aurantiacibacter sediminis</name>
    <dbReference type="NCBI Taxonomy" id="2793064"/>
    <lineage>
        <taxon>Bacteria</taxon>
        <taxon>Pseudomonadati</taxon>
        <taxon>Pseudomonadota</taxon>
        <taxon>Alphaproteobacteria</taxon>
        <taxon>Sphingomonadales</taxon>
        <taxon>Erythrobacteraceae</taxon>
        <taxon>Aurantiacibacter</taxon>
    </lineage>
</organism>
<name>A0ABS0N6R3_9SPHN</name>
<dbReference type="RefSeq" id="WP_197922361.1">
    <property type="nucleotide sequence ID" value="NZ_CAWPTA010000009.1"/>
</dbReference>
<keyword evidence="1" id="KW-0560">Oxidoreductase</keyword>